<feature type="domain" description="Rubrerythrin diiron-binding" evidence="1">
    <location>
        <begin position="12"/>
        <end position="146"/>
    </location>
</feature>
<dbReference type="PANTHER" id="PTHR33531:SF10">
    <property type="entry name" value="BLR7895 PROTEIN"/>
    <property type="match status" value="1"/>
</dbReference>
<dbReference type="EMBL" id="AP006878">
    <property type="protein sequence ID" value="BAD85251.1"/>
    <property type="molecule type" value="Genomic_DNA"/>
</dbReference>
<reference evidence="2 3" key="1">
    <citation type="journal article" date="2005" name="Genome Res.">
        <title>Complete genome sequence of the hyperthermophilic archaeon Thermococcus kodakaraensis KOD1 and comparison with Pyrococcus genomes.</title>
        <authorList>
            <person name="Fukui T."/>
            <person name="Atomi H."/>
            <person name="Kanai T."/>
            <person name="Matsumi R."/>
            <person name="Fujiwara S."/>
            <person name="Imanaka T."/>
        </authorList>
    </citation>
    <scope>NUCLEOTIDE SEQUENCE [LARGE SCALE GENOMIC DNA]</scope>
    <source>
        <strain evidence="3">ATCC BAA-918 / JCM 12380 / KOD1</strain>
    </source>
</reference>
<dbReference type="GeneID" id="78447575"/>
<dbReference type="InterPro" id="IPR012347">
    <property type="entry name" value="Ferritin-like"/>
</dbReference>
<dbReference type="Pfam" id="PF02915">
    <property type="entry name" value="Rubrerythrin"/>
    <property type="match status" value="1"/>
</dbReference>
<dbReference type="InParanoid" id="Q5JE19"/>
<gene>
    <name evidence="2" type="ordered locus">TK1062</name>
</gene>
<dbReference type="AlphaFoldDB" id="Q5JE19"/>
<dbReference type="HOGENOM" id="CLU_119858_1_0_2"/>
<keyword evidence="3" id="KW-1185">Reference proteome</keyword>
<dbReference type="RefSeq" id="WP_011250013.1">
    <property type="nucleotide sequence ID" value="NC_006624.1"/>
</dbReference>
<dbReference type="PhylomeDB" id="Q5JE19"/>
<dbReference type="KEGG" id="tko:TK1062"/>
<protein>
    <submittedName>
        <fullName evidence="2">Rubrerythrin-related protein</fullName>
    </submittedName>
</protein>
<dbReference type="GO" id="GO:0046872">
    <property type="term" value="F:metal ion binding"/>
    <property type="evidence" value="ECO:0007669"/>
    <property type="project" value="InterPro"/>
</dbReference>
<dbReference type="InterPro" id="IPR003251">
    <property type="entry name" value="Rr_diiron-bd_dom"/>
</dbReference>
<dbReference type="Gene3D" id="1.20.1260.10">
    <property type="match status" value="1"/>
</dbReference>
<dbReference type="SUPFAM" id="SSF47240">
    <property type="entry name" value="Ferritin-like"/>
    <property type="match status" value="1"/>
</dbReference>
<sequence>MHELKKLDEKSLLAYWIKGEYDEADMYRELVRRARELGLSESLIETFICLSKESKEHGDTLRKMFLRNYGEEPTPPDIPPIEVAPLLEKFERAEDVFEVLQLAMESELLAKRIYERLAEEEKREELKKVYLSLAAVEGSHYERLKGEFEILKELKEK</sequence>
<name>Q5JE19_THEKO</name>
<dbReference type="PATRIC" id="fig|69014.16.peg.1038"/>
<accession>Q5JE19</accession>
<dbReference type="InterPro" id="IPR009078">
    <property type="entry name" value="Ferritin-like_SF"/>
</dbReference>
<proteinExistence type="predicted"/>
<dbReference type="EnsemblBacteria" id="BAD85251">
    <property type="protein sequence ID" value="BAD85251"/>
    <property type="gene ID" value="TK1062"/>
</dbReference>
<organism evidence="2 3">
    <name type="scientific">Thermococcus kodakarensis (strain ATCC BAA-918 / JCM 12380 / KOD1)</name>
    <name type="common">Pyrococcus kodakaraensis (strain KOD1)</name>
    <dbReference type="NCBI Taxonomy" id="69014"/>
    <lineage>
        <taxon>Archaea</taxon>
        <taxon>Methanobacteriati</taxon>
        <taxon>Methanobacteriota</taxon>
        <taxon>Thermococci</taxon>
        <taxon>Thermococcales</taxon>
        <taxon>Thermococcaceae</taxon>
        <taxon>Thermococcus</taxon>
    </lineage>
</organism>
<dbReference type="PANTHER" id="PTHR33531">
    <property type="entry name" value="RUBRERYTHRIN SUBFAMILY"/>
    <property type="match status" value="1"/>
</dbReference>
<dbReference type="GO" id="GO:0016491">
    <property type="term" value="F:oxidoreductase activity"/>
    <property type="evidence" value="ECO:0007669"/>
    <property type="project" value="InterPro"/>
</dbReference>
<dbReference type="OrthoDB" id="102142at2157"/>
<dbReference type="Proteomes" id="UP000000536">
    <property type="component" value="Chromosome"/>
</dbReference>
<evidence type="ECO:0000313" key="2">
    <source>
        <dbReference type="EMBL" id="BAD85251.1"/>
    </source>
</evidence>
<dbReference type="eggNOG" id="arCOG01104">
    <property type="taxonomic scope" value="Archaea"/>
</dbReference>
<evidence type="ECO:0000313" key="3">
    <source>
        <dbReference type="Proteomes" id="UP000000536"/>
    </source>
</evidence>
<evidence type="ECO:0000259" key="1">
    <source>
        <dbReference type="Pfam" id="PF02915"/>
    </source>
</evidence>